<evidence type="ECO:0000313" key="5">
    <source>
        <dbReference type="EMBL" id="MBI6180594.1"/>
    </source>
</evidence>
<keyword evidence="1 2" id="KW-0238">DNA-binding</keyword>
<keyword evidence="3" id="KW-0472">Membrane</keyword>
<dbReference type="Proteomes" id="UP000639004">
    <property type="component" value="Unassembled WGS sequence"/>
</dbReference>
<dbReference type="Gene3D" id="1.10.10.10">
    <property type="entry name" value="Winged helix-like DNA-binding domain superfamily/Winged helix DNA-binding domain"/>
    <property type="match status" value="1"/>
</dbReference>
<dbReference type="Pfam" id="PF00486">
    <property type="entry name" value="Trans_reg_C"/>
    <property type="match status" value="1"/>
</dbReference>
<keyword evidence="3" id="KW-1133">Transmembrane helix</keyword>
<proteinExistence type="predicted"/>
<dbReference type="EMBL" id="JAEHSL010000005">
    <property type="protein sequence ID" value="MBI6180594.1"/>
    <property type="molecule type" value="Genomic_DNA"/>
</dbReference>
<sequence length="254" mass="28840">MKGKNMIFIINGNVSYNEQAGTLEIINDSSSKILLLKPTARLLSLFVRNNNLLVTREQLLNDVWEDYGLKASNNNLNNYISGLRKSLAQLGEDEILVTYPRQGFKFVAKTIHRMDASAAQEHPDAITLHDDQGANSNGKRASLAVRAPYMIMMLYLLISILMLAAVFLYNNHNQTSMTKLGQYKNCNIYTIKVDGKHLEDIKDMIYDIRYNCNVKANVYYYGDMESKESEKKSPLLTYCPLDAVKPCENSYISN</sequence>
<dbReference type="SUPFAM" id="SSF46894">
    <property type="entry name" value="C-terminal effector domain of the bipartite response regulators"/>
    <property type="match status" value="1"/>
</dbReference>
<evidence type="ECO:0000256" key="2">
    <source>
        <dbReference type="PROSITE-ProRule" id="PRU01091"/>
    </source>
</evidence>
<keyword evidence="6" id="KW-1185">Reference proteome</keyword>
<feature type="transmembrane region" description="Helical" evidence="3">
    <location>
        <begin position="149"/>
        <end position="169"/>
    </location>
</feature>
<evidence type="ECO:0000259" key="4">
    <source>
        <dbReference type="PROSITE" id="PS51755"/>
    </source>
</evidence>
<dbReference type="PROSITE" id="PS51755">
    <property type="entry name" value="OMPR_PHOB"/>
    <property type="match status" value="1"/>
</dbReference>
<dbReference type="RefSeq" id="WP_198642286.1">
    <property type="nucleotide sequence ID" value="NZ_CAMIQH010000005.1"/>
</dbReference>
<evidence type="ECO:0000313" key="6">
    <source>
        <dbReference type="Proteomes" id="UP000639004"/>
    </source>
</evidence>
<dbReference type="SMART" id="SM00862">
    <property type="entry name" value="Trans_reg_C"/>
    <property type="match status" value="1"/>
</dbReference>
<organism evidence="5 6">
    <name type="scientific">Serratia proteamaculans</name>
    <dbReference type="NCBI Taxonomy" id="28151"/>
    <lineage>
        <taxon>Bacteria</taxon>
        <taxon>Pseudomonadati</taxon>
        <taxon>Pseudomonadota</taxon>
        <taxon>Gammaproteobacteria</taxon>
        <taxon>Enterobacterales</taxon>
        <taxon>Yersiniaceae</taxon>
        <taxon>Serratia</taxon>
    </lineage>
</organism>
<protein>
    <submittedName>
        <fullName evidence="5">Winged helix-turn-helix domain-containing protein</fullName>
    </submittedName>
</protein>
<comment type="caution">
    <text evidence="5">The sequence shown here is derived from an EMBL/GenBank/DDBJ whole genome shotgun (WGS) entry which is preliminary data.</text>
</comment>
<keyword evidence="3" id="KW-0812">Transmembrane</keyword>
<evidence type="ECO:0000256" key="3">
    <source>
        <dbReference type="SAM" id="Phobius"/>
    </source>
</evidence>
<accession>A0ABS0TQF8</accession>
<dbReference type="InterPro" id="IPR016032">
    <property type="entry name" value="Sig_transdc_resp-reg_C-effctor"/>
</dbReference>
<dbReference type="InterPro" id="IPR001867">
    <property type="entry name" value="OmpR/PhoB-type_DNA-bd"/>
</dbReference>
<reference evidence="5 6" key="1">
    <citation type="submission" date="2020-12" db="EMBL/GenBank/DDBJ databases">
        <title>Enhanced detection system for hospital associated transmission using whole genome sequencing surveillance.</title>
        <authorList>
            <person name="Harrison L.H."/>
            <person name="Van Tyne D."/>
            <person name="Marsh J.W."/>
            <person name="Griffith M.P."/>
            <person name="Snyder D.J."/>
            <person name="Cooper V.S."/>
            <person name="Mustapha M."/>
        </authorList>
    </citation>
    <scope>NUCLEOTIDE SEQUENCE [LARGE SCALE GENOMIC DNA]</scope>
    <source>
        <strain evidence="5 6">SER00238</strain>
    </source>
</reference>
<name>A0ABS0TQF8_SERPR</name>
<feature type="DNA-binding region" description="OmpR/PhoB-type" evidence="2">
    <location>
        <begin position="5"/>
        <end position="108"/>
    </location>
</feature>
<dbReference type="InterPro" id="IPR036388">
    <property type="entry name" value="WH-like_DNA-bd_sf"/>
</dbReference>
<gene>
    <name evidence="5" type="ORF">JEQ07_09295</name>
</gene>
<feature type="domain" description="OmpR/PhoB-type" evidence="4">
    <location>
        <begin position="5"/>
        <end position="108"/>
    </location>
</feature>
<dbReference type="CDD" id="cd00383">
    <property type="entry name" value="trans_reg_C"/>
    <property type="match status" value="1"/>
</dbReference>
<evidence type="ECO:0000256" key="1">
    <source>
        <dbReference type="ARBA" id="ARBA00023125"/>
    </source>
</evidence>